<dbReference type="Gene3D" id="3.20.20.80">
    <property type="entry name" value="Glycosidases"/>
    <property type="match status" value="1"/>
</dbReference>
<feature type="non-terminal residue" evidence="1">
    <location>
        <position position="76"/>
    </location>
</feature>
<dbReference type="SUPFAM" id="SSF51445">
    <property type="entry name" value="(Trans)glycosidases"/>
    <property type="match status" value="1"/>
</dbReference>
<name>A0A060CLV2_9GAMM</name>
<evidence type="ECO:0000313" key="1">
    <source>
        <dbReference type="EMBL" id="AIA93806.1"/>
    </source>
</evidence>
<accession>A0A060CLV2</accession>
<dbReference type="InterPro" id="IPR017853">
    <property type="entry name" value="GH"/>
</dbReference>
<dbReference type="EMBL" id="KF126459">
    <property type="protein sequence ID" value="AIA93806.1"/>
    <property type="molecule type" value="Genomic_DNA"/>
</dbReference>
<proteinExistence type="predicted"/>
<protein>
    <submittedName>
        <fullName evidence="1">CAZy families GH30 protein</fullName>
    </submittedName>
</protein>
<organism evidence="1">
    <name type="scientific">uncultured Photorhabdus sp</name>
    <dbReference type="NCBI Taxonomy" id="344010"/>
    <lineage>
        <taxon>Bacteria</taxon>
        <taxon>Pseudomonadati</taxon>
        <taxon>Pseudomonadota</taxon>
        <taxon>Gammaproteobacteria</taxon>
        <taxon>Enterobacterales</taxon>
        <taxon>Morganellaceae</taxon>
        <taxon>Photorhabdus</taxon>
        <taxon>environmental samples</taxon>
    </lineage>
</organism>
<dbReference type="AlphaFoldDB" id="A0A060CLV2"/>
<sequence length="76" mass="8756">MRKTQQAYALYFSKFIEEYKKQGITISQVHVQNEVAADQKLPVLRLGWRTTENVYPDYLVPGLSTISRHAKSGWGL</sequence>
<reference evidence="1" key="1">
    <citation type="journal article" date="2013" name="Environ. Microbiol.">
        <title>Seasonally variable intestinal metagenomes of the red palm weevil (Rhynchophorus ferrugineus).</title>
        <authorList>
            <person name="Jia S."/>
            <person name="Zhang X."/>
            <person name="Zhang G."/>
            <person name="Yin A."/>
            <person name="Zhang S."/>
            <person name="Li F."/>
            <person name="Wang L."/>
            <person name="Zhao D."/>
            <person name="Yun Q."/>
            <person name="Tala"/>
            <person name="Wang J."/>
            <person name="Sun G."/>
            <person name="Baabdullah M."/>
            <person name="Yu X."/>
            <person name="Hu S."/>
            <person name="Al-Mssallem I.S."/>
            <person name="Yu J."/>
        </authorList>
    </citation>
    <scope>NUCLEOTIDE SEQUENCE</scope>
</reference>